<proteinExistence type="predicted"/>
<dbReference type="AlphaFoldDB" id="A0A9P6MMX4"/>
<comment type="caution">
    <text evidence="1">The sequence shown here is derived from an EMBL/GenBank/DDBJ whole genome shotgun (WGS) entry which is preliminary data.</text>
</comment>
<protein>
    <submittedName>
        <fullName evidence="1">Uncharacterized protein</fullName>
    </submittedName>
</protein>
<accession>A0A9P6MMX4</accession>
<sequence>MGKSEIAVLAVAIALREMEARLKLVTEKVDIGPDRELGVPDHGHVHGRLYVRETEVVHTQDTEVFHHVKTDLEAEDEEAPVTTAIVPHNEIRTIAMTIELSISVTALMNSRVGVVAVEAMTPVTDYMLKTEGHDLIIMIGETTIETTKDEMISPIEVDEGLKT</sequence>
<gene>
    <name evidence="1" type="ORF">BGZ80_004818</name>
</gene>
<keyword evidence="2" id="KW-1185">Reference proteome</keyword>
<dbReference type="EMBL" id="JAAAID010002411">
    <property type="protein sequence ID" value="KAG0007320.1"/>
    <property type="molecule type" value="Genomic_DNA"/>
</dbReference>
<reference evidence="1" key="1">
    <citation type="journal article" date="2020" name="Fungal Divers.">
        <title>Resolving the Mortierellaceae phylogeny through synthesis of multi-gene phylogenetics and phylogenomics.</title>
        <authorList>
            <person name="Vandepol N."/>
            <person name="Liber J."/>
            <person name="Desiro A."/>
            <person name="Na H."/>
            <person name="Kennedy M."/>
            <person name="Barry K."/>
            <person name="Grigoriev I.V."/>
            <person name="Miller A.N."/>
            <person name="O'Donnell K."/>
            <person name="Stajich J.E."/>
            <person name="Bonito G."/>
        </authorList>
    </citation>
    <scope>NUCLEOTIDE SEQUENCE</scope>
    <source>
        <strain evidence="1">NRRL 2769</strain>
    </source>
</reference>
<evidence type="ECO:0000313" key="1">
    <source>
        <dbReference type="EMBL" id="KAG0007320.1"/>
    </source>
</evidence>
<evidence type="ECO:0000313" key="2">
    <source>
        <dbReference type="Proteomes" id="UP000703661"/>
    </source>
</evidence>
<name>A0A9P6MMX4_9FUNG</name>
<dbReference type="Proteomes" id="UP000703661">
    <property type="component" value="Unassembled WGS sequence"/>
</dbReference>
<organism evidence="1 2">
    <name type="scientific">Entomortierella chlamydospora</name>
    <dbReference type="NCBI Taxonomy" id="101097"/>
    <lineage>
        <taxon>Eukaryota</taxon>
        <taxon>Fungi</taxon>
        <taxon>Fungi incertae sedis</taxon>
        <taxon>Mucoromycota</taxon>
        <taxon>Mortierellomycotina</taxon>
        <taxon>Mortierellomycetes</taxon>
        <taxon>Mortierellales</taxon>
        <taxon>Mortierellaceae</taxon>
        <taxon>Entomortierella</taxon>
    </lineage>
</organism>